<feature type="compositionally biased region" description="Basic and acidic residues" evidence="5">
    <location>
        <begin position="1333"/>
        <end position="1342"/>
    </location>
</feature>
<dbReference type="GO" id="GO:0008168">
    <property type="term" value="F:methyltransferase activity"/>
    <property type="evidence" value="ECO:0007669"/>
    <property type="project" value="UniProtKB-KW"/>
</dbReference>
<accession>A0A9P1CWK1</accession>
<feature type="region of interest" description="Disordered" evidence="5">
    <location>
        <begin position="466"/>
        <end position="499"/>
    </location>
</feature>
<feature type="compositionally biased region" description="Low complexity" evidence="5">
    <location>
        <begin position="1355"/>
        <end position="1369"/>
    </location>
</feature>
<feature type="compositionally biased region" description="Basic residues" evidence="5">
    <location>
        <begin position="1343"/>
        <end position="1354"/>
    </location>
</feature>
<comment type="similarity">
    <text evidence="4">Belongs to the class I-like SAM-binding methyltransferase superfamily. C5-methyltransferase family.</text>
</comment>
<keyword evidence="3 4" id="KW-0949">S-adenosyl-L-methionine</keyword>
<evidence type="ECO:0000313" key="6">
    <source>
        <dbReference type="EMBL" id="CAI3999599.1"/>
    </source>
</evidence>
<dbReference type="Pfam" id="PF00145">
    <property type="entry name" value="DNA_methylase"/>
    <property type="match status" value="1"/>
</dbReference>
<sequence>MTKFLDRVKRRKAGATKKVHVTKETLRQQLLKVNELAAKWKERMEPHKCGGPPKLIRTASDCSGYGSDLIAYKLLGLQGRIFPVQWTEVDANKIVLHEAVAKECGWKASLPRPCDMMSREPSECLRADVYVAGYPCPSFSNLGKGRGVNDSRGLLTLKGMEYIARTRPKMIVLEQVAAILQKKHEKVWNYVLKILKSLEYKYVYRVLNTKAFAVPQSRPRVYLLAVASETCQGALALPDERTQPVDLHHFLQKEVKGTEVLSLPKYERLLGARMWRKGFVLDVGSSEQFQSVVHNATPCLTRTRLSQRGYYIPKLQRRLLPEEAAALQGIPSQVFASMVAAATDFNIPSNAVAGSLGDGMSINVLTSVLMKGLHHSGLARYESRHEHWRLVENSEAAGLSDKLFQSSVLKLATDMADVDIPNVSSWRLNKAENDELKKRVETGEVEKDVKREIQRRKATACEQRKKAAAAIASKPESSAEKTNKRKKSANASAAASLPAVAAKSDPTNASYYAEVEADLQTILAEFPGLENESPLPLSSTETDKCSIALWSLNLLGSATPGIPMSRRRVLEMASFYFPAGKPAYMTGRMVEVYVDRNSLGDRPKGLQMISPEEIVHSLIAAAAEAIRSKDTLDADAWDSCRQLWKSVMLSIPVSMLDSNQDNEADRVWVLAFNRRQSLKQDHESMVRTAMQTAIEIDQFRLVCESQPGCKGRLQPAQLAEEFVKLGLVSVQGGGRKDDDNDGKLTANLISQALACKKGVLSSPRAVEILLEMESAYGTRSPFHKLSCLHVASTKPSTSQMRDWIFELLWDWLSQDLLKPGEISKTSLAGDKHHTGLVALFELKKKVYDHFFDVLLPKSGMSEQDRLLLKEKSGLPEIYRAHSGDGDCSWMARLQKSAIEAFHLLEELVYGRKYDNSLRATCKGTAVAEAVLELEQVQAEWTKVLDLLKNEDIERKAAVQMQSDMDDGPGEQCELELLRKPPSQYSEGSENYFKAVANQTVRTYCCFAPEPKTLEGMISWTSSVLQDLRGEVGQSCVLTYMDLDGLGESFGPSQQPLLRKRFNPEIGLLRKLLHGAMIGRHAQRKGDETTCPAEGEVVMVHTGFDRNSKELENVFRPSTARKDQPIDAEQRDISIIYTDKSIRSRKKRLRGAYSTKSTVSLFSAVPMSTLVPEKAYPDFSGHNTTDVFFGVSALQPEELWCVSRKEKETILGQDRIVAVTEAAAGKSKENPEVAAESVFSGPALPEAFYKSFLKANSVTAVLDLSSSQGELAKAALMARIPYAGLTLTESHGTQLEVLLTEFIVSQMQTEGSTYYRPDASAAGPEQQGKKRKHTTGEESDTKPKAKAKGKAKGKAKAGQSPDSVEPAPVEEVADDDEEKDDLPW</sequence>
<keyword evidence="2 4" id="KW-0808">Transferase</keyword>
<evidence type="ECO:0000313" key="8">
    <source>
        <dbReference type="Proteomes" id="UP001152797"/>
    </source>
</evidence>
<protein>
    <recommendedName>
        <fullName evidence="9">DNA (cytosine-5-)-methyltransferase</fullName>
    </recommendedName>
</protein>
<feature type="region of interest" description="Disordered" evidence="5">
    <location>
        <begin position="1313"/>
        <end position="1383"/>
    </location>
</feature>
<organism evidence="6">
    <name type="scientific">Cladocopium goreaui</name>
    <dbReference type="NCBI Taxonomy" id="2562237"/>
    <lineage>
        <taxon>Eukaryota</taxon>
        <taxon>Sar</taxon>
        <taxon>Alveolata</taxon>
        <taxon>Dinophyceae</taxon>
        <taxon>Suessiales</taxon>
        <taxon>Symbiodiniaceae</taxon>
        <taxon>Cladocopium</taxon>
    </lineage>
</organism>
<dbReference type="Gene3D" id="3.40.50.150">
    <property type="entry name" value="Vaccinia Virus protein VP39"/>
    <property type="match status" value="1"/>
</dbReference>
<proteinExistence type="inferred from homology"/>
<dbReference type="GO" id="GO:0032259">
    <property type="term" value="P:methylation"/>
    <property type="evidence" value="ECO:0007669"/>
    <property type="project" value="UniProtKB-KW"/>
</dbReference>
<evidence type="ECO:0000313" key="7">
    <source>
        <dbReference type="EMBL" id="CAL4786911.1"/>
    </source>
</evidence>
<dbReference type="EMBL" id="CAMXCT030002657">
    <property type="protein sequence ID" value="CAL4786911.1"/>
    <property type="molecule type" value="Genomic_DNA"/>
</dbReference>
<dbReference type="PANTHER" id="PTHR46098:SF1">
    <property type="entry name" value="TRNA (CYTOSINE(38)-C(5))-METHYLTRANSFERASE"/>
    <property type="match status" value="1"/>
</dbReference>
<evidence type="ECO:0000256" key="5">
    <source>
        <dbReference type="SAM" id="MobiDB-lite"/>
    </source>
</evidence>
<evidence type="ECO:0008006" key="9">
    <source>
        <dbReference type="Google" id="ProtNLM"/>
    </source>
</evidence>
<dbReference type="InterPro" id="IPR029063">
    <property type="entry name" value="SAM-dependent_MTases_sf"/>
</dbReference>
<gene>
    <name evidence="6" type="ORF">C1SCF055_LOCUS25783</name>
</gene>
<dbReference type="EMBL" id="CAMXCT010002657">
    <property type="protein sequence ID" value="CAI3999599.1"/>
    <property type="molecule type" value="Genomic_DNA"/>
</dbReference>
<dbReference type="SUPFAM" id="SSF53335">
    <property type="entry name" value="S-adenosyl-L-methionine-dependent methyltransferases"/>
    <property type="match status" value="1"/>
</dbReference>
<dbReference type="InterPro" id="IPR050750">
    <property type="entry name" value="C5-MTase"/>
</dbReference>
<dbReference type="Proteomes" id="UP001152797">
    <property type="component" value="Unassembled WGS sequence"/>
</dbReference>
<name>A0A9P1CWK1_9DINO</name>
<reference evidence="7 8" key="2">
    <citation type="submission" date="2024-05" db="EMBL/GenBank/DDBJ databases">
        <authorList>
            <person name="Chen Y."/>
            <person name="Shah S."/>
            <person name="Dougan E. K."/>
            <person name="Thang M."/>
            <person name="Chan C."/>
        </authorList>
    </citation>
    <scope>NUCLEOTIDE SEQUENCE [LARGE SCALE GENOMIC DNA]</scope>
</reference>
<feature type="compositionally biased region" description="Acidic residues" evidence="5">
    <location>
        <begin position="1370"/>
        <end position="1383"/>
    </location>
</feature>
<dbReference type="OrthoDB" id="414133at2759"/>
<feature type="compositionally biased region" description="Low complexity" evidence="5">
    <location>
        <begin position="489"/>
        <end position="499"/>
    </location>
</feature>
<reference evidence="6" key="1">
    <citation type="submission" date="2022-10" db="EMBL/GenBank/DDBJ databases">
        <authorList>
            <person name="Chen Y."/>
            <person name="Dougan E. K."/>
            <person name="Chan C."/>
            <person name="Rhodes N."/>
            <person name="Thang M."/>
        </authorList>
    </citation>
    <scope>NUCLEOTIDE SEQUENCE</scope>
</reference>
<dbReference type="PANTHER" id="PTHR46098">
    <property type="entry name" value="TRNA (CYTOSINE(38)-C(5))-METHYLTRANSFERASE"/>
    <property type="match status" value="1"/>
</dbReference>
<evidence type="ECO:0000256" key="4">
    <source>
        <dbReference type="PROSITE-ProRule" id="PRU01016"/>
    </source>
</evidence>
<comment type="caution">
    <text evidence="6">The sequence shown here is derived from an EMBL/GenBank/DDBJ whole genome shotgun (WGS) entry which is preliminary data.</text>
</comment>
<dbReference type="EMBL" id="CAMXCT020002657">
    <property type="protein sequence ID" value="CAL1152974.1"/>
    <property type="molecule type" value="Genomic_DNA"/>
</dbReference>
<evidence type="ECO:0000256" key="3">
    <source>
        <dbReference type="ARBA" id="ARBA00022691"/>
    </source>
</evidence>
<keyword evidence="1 4" id="KW-0489">Methyltransferase</keyword>
<feature type="active site" evidence="4">
    <location>
        <position position="136"/>
    </location>
</feature>
<evidence type="ECO:0000256" key="1">
    <source>
        <dbReference type="ARBA" id="ARBA00022603"/>
    </source>
</evidence>
<keyword evidence="8" id="KW-1185">Reference proteome</keyword>
<dbReference type="InterPro" id="IPR001525">
    <property type="entry name" value="C5_MeTfrase"/>
</dbReference>
<evidence type="ECO:0000256" key="2">
    <source>
        <dbReference type="ARBA" id="ARBA00022679"/>
    </source>
</evidence>
<dbReference type="PROSITE" id="PS51679">
    <property type="entry name" value="SAM_MT_C5"/>
    <property type="match status" value="1"/>
</dbReference>